<keyword evidence="7 8" id="KW-0472">Membrane</keyword>
<reference evidence="10" key="1">
    <citation type="submission" date="2017-09" db="EMBL/GenBank/DDBJ databases">
        <title>The Reconstruction of 2,631 Draft Metagenome-Assembled Genomes from the Global Oceans.</title>
        <authorList>
            <person name="Tully B.J."/>
            <person name="Graham E.D."/>
            <person name="Heidelberg J.F."/>
        </authorList>
    </citation>
    <scope>NUCLEOTIDE SEQUENCE [LARGE SCALE GENOMIC DNA]</scope>
</reference>
<keyword evidence="3" id="KW-0813">Transport</keyword>
<dbReference type="Proteomes" id="UP000226525">
    <property type="component" value="Unassembled WGS sequence"/>
</dbReference>
<dbReference type="InterPro" id="IPR002781">
    <property type="entry name" value="TM_pro_TauE-like"/>
</dbReference>
<feature type="transmembrane region" description="Helical" evidence="8">
    <location>
        <begin position="202"/>
        <end position="220"/>
    </location>
</feature>
<feature type="transmembrane region" description="Helical" evidence="8">
    <location>
        <begin position="6"/>
        <end position="25"/>
    </location>
</feature>
<dbReference type="PANTHER" id="PTHR30269:SF37">
    <property type="entry name" value="MEMBRANE TRANSPORTER PROTEIN"/>
    <property type="match status" value="1"/>
</dbReference>
<comment type="subcellular location">
    <subcellularLocation>
        <location evidence="1 8">Cell membrane</location>
        <topology evidence="1 8">Multi-pass membrane protein</topology>
    </subcellularLocation>
</comment>
<dbReference type="InterPro" id="IPR052017">
    <property type="entry name" value="TSUP"/>
</dbReference>
<dbReference type="EMBL" id="NZEX01000176">
    <property type="protein sequence ID" value="MAH64628.1"/>
    <property type="molecule type" value="Genomic_DNA"/>
</dbReference>
<evidence type="ECO:0000313" key="10">
    <source>
        <dbReference type="Proteomes" id="UP000226525"/>
    </source>
</evidence>
<sequence length="255" mass="27218">MIEALSLTFGEACFLATVAFCAGLLRGFAGFGMAAFFMSLSVLVLPPIALIPVCWVMDAVASAILVRGSWSAADRGVALCLVSGVLFGLPIGLTLTEWLPENDSRLAALLLIITLASLQLTRIRFSALSSRPGLVSSGVLVGFATGIASVGGMVAALCMLNQDRPARVMRATLILCLVLISAFFLLWLVTLEMIDWLAIKRGLAMAMPVATGVFIGQFFFRPSAEKYYKPFCQVLLVVLATVSLFHTLGFIVSSE</sequence>
<evidence type="ECO:0000256" key="2">
    <source>
        <dbReference type="ARBA" id="ARBA00009142"/>
    </source>
</evidence>
<dbReference type="AlphaFoldDB" id="A0A2D6YN53"/>
<evidence type="ECO:0000256" key="3">
    <source>
        <dbReference type="ARBA" id="ARBA00022448"/>
    </source>
</evidence>
<evidence type="ECO:0000256" key="1">
    <source>
        <dbReference type="ARBA" id="ARBA00004651"/>
    </source>
</evidence>
<evidence type="ECO:0000313" key="9">
    <source>
        <dbReference type="EMBL" id="MAH64628.1"/>
    </source>
</evidence>
<protein>
    <recommendedName>
        <fullName evidence="8">Probable membrane transporter protein</fullName>
    </recommendedName>
</protein>
<dbReference type="PANTHER" id="PTHR30269">
    <property type="entry name" value="TRANSMEMBRANE PROTEIN YFCA"/>
    <property type="match status" value="1"/>
</dbReference>
<evidence type="ECO:0000256" key="4">
    <source>
        <dbReference type="ARBA" id="ARBA00022475"/>
    </source>
</evidence>
<proteinExistence type="inferred from homology"/>
<accession>A0A2D6YN53</accession>
<keyword evidence="6 8" id="KW-1133">Transmembrane helix</keyword>
<feature type="transmembrane region" description="Helical" evidence="8">
    <location>
        <begin position="76"/>
        <end position="99"/>
    </location>
</feature>
<evidence type="ECO:0000256" key="8">
    <source>
        <dbReference type="RuleBase" id="RU363041"/>
    </source>
</evidence>
<name>A0A2D6YN53_9DELT</name>
<feature type="transmembrane region" description="Helical" evidence="8">
    <location>
        <begin position="232"/>
        <end position="252"/>
    </location>
</feature>
<feature type="transmembrane region" description="Helical" evidence="8">
    <location>
        <begin position="137"/>
        <end position="160"/>
    </location>
</feature>
<evidence type="ECO:0000256" key="6">
    <source>
        <dbReference type="ARBA" id="ARBA00022989"/>
    </source>
</evidence>
<feature type="transmembrane region" description="Helical" evidence="8">
    <location>
        <begin position="172"/>
        <end position="190"/>
    </location>
</feature>
<keyword evidence="5 8" id="KW-0812">Transmembrane</keyword>
<gene>
    <name evidence="9" type="ORF">CMN54_14535</name>
</gene>
<dbReference type="GO" id="GO:0005886">
    <property type="term" value="C:plasma membrane"/>
    <property type="evidence" value="ECO:0007669"/>
    <property type="project" value="UniProtKB-SubCell"/>
</dbReference>
<feature type="transmembrane region" description="Helical" evidence="8">
    <location>
        <begin position="106"/>
        <end position="125"/>
    </location>
</feature>
<comment type="similarity">
    <text evidence="2 8">Belongs to the 4-toluene sulfonate uptake permease (TSUP) (TC 2.A.102) family.</text>
</comment>
<evidence type="ECO:0000256" key="5">
    <source>
        <dbReference type="ARBA" id="ARBA00022692"/>
    </source>
</evidence>
<comment type="caution">
    <text evidence="9">The sequence shown here is derived from an EMBL/GenBank/DDBJ whole genome shotgun (WGS) entry which is preliminary data.</text>
</comment>
<keyword evidence="4 8" id="KW-1003">Cell membrane</keyword>
<feature type="transmembrane region" description="Helical" evidence="8">
    <location>
        <begin position="37"/>
        <end position="64"/>
    </location>
</feature>
<evidence type="ECO:0000256" key="7">
    <source>
        <dbReference type="ARBA" id="ARBA00023136"/>
    </source>
</evidence>
<organism evidence="9 10">
    <name type="scientific">SAR324 cluster bacterium</name>
    <dbReference type="NCBI Taxonomy" id="2024889"/>
    <lineage>
        <taxon>Bacteria</taxon>
        <taxon>Deltaproteobacteria</taxon>
        <taxon>SAR324 cluster</taxon>
    </lineage>
</organism>
<dbReference type="Pfam" id="PF01925">
    <property type="entry name" value="TauE"/>
    <property type="match status" value="1"/>
</dbReference>